<organism evidence="3 4">
    <name type="scientific">Nitrosovibrio tenuis</name>
    <dbReference type="NCBI Taxonomy" id="1233"/>
    <lineage>
        <taxon>Bacteria</taxon>
        <taxon>Pseudomonadati</taxon>
        <taxon>Pseudomonadota</taxon>
        <taxon>Betaproteobacteria</taxon>
        <taxon>Nitrosomonadales</taxon>
        <taxon>Nitrosomonadaceae</taxon>
        <taxon>Nitrosovibrio</taxon>
    </lineage>
</organism>
<evidence type="ECO:0008006" key="5">
    <source>
        <dbReference type="Google" id="ProtNLM"/>
    </source>
</evidence>
<feature type="chain" id="PRO_5011645590" description="DUF3299 domain-containing protein" evidence="2">
    <location>
        <begin position="29"/>
        <end position="206"/>
    </location>
</feature>
<protein>
    <recommendedName>
        <fullName evidence="5">DUF3299 domain-containing protein</fullName>
    </recommendedName>
</protein>
<dbReference type="STRING" id="1233.SAMN05216387_102299"/>
<evidence type="ECO:0000256" key="1">
    <source>
        <dbReference type="SAM" id="MobiDB-lite"/>
    </source>
</evidence>
<gene>
    <name evidence="3" type="ORF">SAMN05216387_102299</name>
</gene>
<dbReference type="Gene3D" id="2.40.50.870">
    <property type="entry name" value="Protein of unknown function (DUF3299)"/>
    <property type="match status" value="1"/>
</dbReference>
<name>A0A1H7IU17_9PROT</name>
<keyword evidence="4" id="KW-1185">Reference proteome</keyword>
<dbReference type="InterPro" id="IPR021727">
    <property type="entry name" value="DUF3299"/>
</dbReference>
<feature type="signal peptide" evidence="2">
    <location>
        <begin position="1"/>
        <end position="28"/>
    </location>
</feature>
<proteinExistence type="predicted"/>
<keyword evidence="2" id="KW-0732">Signal</keyword>
<reference evidence="3 4" key="1">
    <citation type="submission" date="2016-10" db="EMBL/GenBank/DDBJ databases">
        <authorList>
            <person name="de Groot N.N."/>
        </authorList>
    </citation>
    <scope>NUCLEOTIDE SEQUENCE [LARGE SCALE GENOMIC DNA]</scope>
    <source>
        <strain evidence="3 4">Nv1</strain>
    </source>
</reference>
<evidence type="ECO:0000256" key="2">
    <source>
        <dbReference type="SAM" id="SignalP"/>
    </source>
</evidence>
<feature type="region of interest" description="Disordered" evidence="1">
    <location>
        <begin position="39"/>
        <end position="67"/>
    </location>
</feature>
<dbReference type="Proteomes" id="UP000198620">
    <property type="component" value="Unassembled WGS sequence"/>
</dbReference>
<sequence>MITTHFKSSSFFVLLLIGWLGFMTQAPAAADYKVGDKLSAPQGKDKNNPPPSAGSPSTFKEKNWDDLMPKSWDPMASLKGLKLDNLKDSDPRAIEALEKIREAWNNAPIEPALNGERIRIPGFVIPLEKTGNKVREFLLVPYFGACIHTPPPPPNQIIHVKTSKPIANMRTMDTMWVSGIMQTRGSETEMGQAGYQLKAERVEPYK</sequence>
<accession>A0A1H7IU17</accession>
<dbReference type="AlphaFoldDB" id="A0A1H7IU17"/>
<dbReference type="Pfam" id="PF11736">
    <property type="entry name" value="DUF3299"/>
    <property type="match status" value="1"/>
</dbReference>
<dbReference type="EMBL" id="FOBH01000002">
    <property type="protein sequence ID" value="SEK65971.1"/>
    <property type="molecule type" value="Genomic_DNA"/>
</dbReference>
<evidence type="ECO:0000313" key="3">
    <source>
        <dbReference type="EMBL" id="SEK65971.1"/>
    </source>
</evidence>
<evidence type="ECO:0000313" key="4">
    <source>
        <dbReference type="Proteomes" id="UP000198620"/>
    </source>
</evidence>